<dbReference type="EMBL" id="JAUFRC010000001">
    <property type="protein sequence ID" value="MDN3713345.1"/>
    <property type="molecule type" value="Genomic_DNA"/>
</dbReference>
<dbReference type="InterPro" id="IPR013520">
    <property type="entry name" value="Ribonucl_H"/>
</dbReference>
<keyword evidence="3" id="KW-1185">Reference proteome</keyword>
<feature type="domain" description="Exonuclease" evidence="1">
    <location>
        <begin position="95"/>
        <end position="259"/>
    </location>
</feature>
<dbReference type="InterPro" id="IPR012337">
    <property type="entry name" value="RNaseH-like_sf"/>
</dbReference>
<dbReference type="PANTHER" id="PTHR30231:SF42">
    <property type="entry name" value="EXONUCLEASE"/>
    <property type="match status" value="1"/>
</dbReference>
<dbReference type="Pfam" id="PF00929">
    <property type="entry name" value="RNase_T"/>
    <property type="match status" value="1"/>
</dbReference>
<dbReference type="SUPFAM" id="SSF53098">
    <property type="entry name" value="Ribonuclease H-like"/>
    <property type="match status" value="1"/>
</dbReference>
<dbReference type="PANTHER" id="PTHR30231">
    <property type="entry name" value="DNA POLYMERASE III SUBUNIT EPSILON"/>
    <property type="match status" value="1"/>
</dbReference>
<dbReference type="GO" id="GO:0004527">
    <property type="term" value="F:exonuclease activity"/>
    <property type="evidence" value="ECO:0007669"/>
    <property type="project" value="UniProtKB-KW"/>
</dbReference>
<dbReference type="Gene3D" id="3.30.420.10">
    <property type="entry name" value="Ribonuclease H-like superfamily/Ribonuclease H"/>
    <property type="match status" value="1"/>
</dbReference>
<comment type="caution">
    <text evidence="2">The sequence shown here is derived from an EMBL/GenBank/DDBJ whole genome shotgun (WGS) entry which is preliminary data.</text>
</comment>
<accession>A0ABT8D9G8</accession>
<keyword evidence="2" id="KW-0540">Nuclease</keyword>
<reference evidence="3" key="1">
    <citation type="journal article" date="2019" name="Int. J. Syst. Evol. Microbiol.">
        <title>The Global Catalogue of Microorganisms (GCM) 10K type strain sequencing project: providing services to taxonomists for standard genome sequencing and annotation.</title>
        <authorList>
            <consortium name="The Broad Institute Genomics Platform"/>
            <consortium name="The Broad Institute Genome Sequencing Center for Infectious Disease"/>
            <person name="Wu L."/>
            <person name="Ma J."/>
        </authorList>
    </citation>
    <scope>NUCLEOTIDE SEQUENCE [LARGE SCALE GENOMIC DNA]</scope>
    <source>
        <strain evidence="3">CECT 8482</strain>
    </source>
</reference>
<evidence type="ECO:0000259" key="1">
    <source>
        <dbReference type="SMART" id="SM00479"/>
    </source>
</evidence>
<dbReference type="Proteomes" id="UP001243846">
    <property type="component" value="Unassembled WGS sequence"/>
</dbReference>
<organism evidence="2 3">
    <name type="scientific">Paracoccus cavernae</name>
    <dbReference type="NCBI Taxonomy" id="1571207"/>
    <lineage>
        <taxon>Bacteria</taxon>
        <taxon>Pseudomonadati</taxon>
        <taxon>Pseudomonadota</taxon>
        <taxon>Alphaproteobacteria</taxon>
        <taxon>Rhodobacterales</taxon>
        <taxon>Paracoccaceae</taxon>
        <taxon>Paracoccus</taxon>
    </lineage>
</organism>
<keyword evidence="2" id="KW-0378">Hydrolase</keyword>
<name>A0ABT8D9G8_9RHOB</name>
<keyword evidence="2" id="KW-0269">Exonuclease</keyword>
<evidence type="ECO:0000313" key="3">
    <source>
        <dbReference type="Proteomes" id="UP001243846"/>
    </source>
</evidence>
<dbReference type="InterPro" id="IPR036397">
    <property type="entry name" value="RNaseH_sf"/>
</dbReference>
<dbReference type="SMART" id="SM00479">
    <property type="entry name" value="EXOIII"/>
    <property type="match status" value="1"/>
</dbReference>
<proteinExistence type="predicted"/>
<sequence>MFSFIKTLLGKREREPSAQEIIDEANAIVARYRERDLALMRQAGFDLTGEEFDKLKGSDDEDDEGLSEELAEAFVSAIFDRRNDPLSAVPVGTFEFIAIDVETATRDSATICQIGIACVQGDNIQTFVTLIDPQTPVESRNYAVHQLDDDDLAGMPTFSEAITALRPLLDQHLLVQHSNFDRVAIAGACDRSNLPRLTAIWGDSINAAKQAWPELKSSGGFGLRNIADTLGIEFSHHDAGEDARACAQTVILARQATGLTVKALVTSPCRGAGHRFHQRCPARQTLWARSQVAVRFSPAR</sequence>
<gene>
    <name evidence="2" type="ORF">QWZ10_19360</name>
</gene>
<protein>
    <submittedName>
        <fullName evidence="2">Exonuclease domain-containing protein</fullName>
    </submittedName>
</protein>
<evidence type="ECO:0000313" key="2">
    <source>
        <dbReference type="EMBL" id="MDN3713345.1"/>
    </source>
</evidence>